<dbReference type="InterPro" id="IPR006638">
    <property type="entry name" value="Elp3/MiaA/NifB-like_rSAM"/>
</dbReference>
<comment type="cofactor">
    <cofactor evidence="15 17">
        <name>[4Fe-4S] cluster</name>
        <dbReference type="ChEBI" id="CHEBI:49883"/>
    </cofactor>
    <text evidence="15 17">Binds 1 [4Fe-4S] cluster. The cluster is coordinated with 3 cysteines and an exchangeable S-adenosyl-L-methionine.</text>
</comment>
<comment type="similarity">
    <text evidence="3 15">Belongs to the anaerobic coproporphyrinogen-III oxidase family.</text>
</comment>
<comment type="subcellular location">
    <subcellularLocation>
        <location evidence="1 15">Cytoplasm</location>
    </subcellularLocation>
</comment>
<dbReference type="GO" id="GO:0051989">
    <property type="term" value="F:coproporphyrinogen dehydrogenase activity"/>
    <property type="evidence" value="ECO:0007669"/>
    <property type="project" value="UniProtKB-EC"/>
</dbReference>
<evidence type="ECO:0000256" key="12">
    <source>
        <dbReference type="ARBA" id="ARBA00023244"/>
    </source>
</evidence>
<keyword evidence="7 15" id="KW-0949">S-adenosyl-L-methionine</keyword>
<evidence type="ECO:0000256" key="17">
    <source>
        <dbReference type="PIRSR" id="PIRSR000167-2"/>
    </source>
</evidence>
<feature type="binding site" evidence="17">
    <location>
        <position position="56"/>
    </location>
    <ligand>
        <name>[4Fe-4S] cluster</name>
        <dbReference type="ChEBI" id="CHEBI:49883"/>
        <note>4Fe-4S-S-AdoMet</note>
    </ligand>
</feature>
<dbReference type="RefSeq" id="WP_119061036.1">
    <property type="nucleotide sequence ID" value="NZ_QXDF01000001.1"/>
</dbReference>
<evidence type="ECO:0000256" key="4">
    <source>
        <dbReference type="ARBA" id="ARBA00011245"/>
    </source>
</evidence>
<dbReference type="GO" id="GO:0046872">
    <property type="term" value="F:metal ion binding"/>
    <property type="evidence" value="ECO:0007669"/>
    <property type="project" value="UniProtKB-KW"/>
</dbReference>
<evidence type="ECO:0000256" key="10">
    <source>
        <dbReference type="ARBA" id="ARBA00023004"/>
    </source>
</evidence>
<evidence type="ECO:0000256" key="1">
    <source>
        <dbReference type="ARBA" id="ARBA00004496"/>
    </source>
</evidence>
<feature type="binding site" evidence="16">
    <location>
        <position position="140"/>
    </location>
    <ligand>
        <name>S-adenosyl-L-methionine</name>
        <dbReference type="ChEBI" id="CHEBI:59789"/>
        <label>1</label>
    </ligand>
</feature>
<reference evidence="19 20" key="1">
    <citation type="submission" date="2018-08" db="EMBL/GenBank/DDBJ databases">
        <title>Genomic Encyclopedia of Archaeal and Bacterial Type Strains, Phase II (KMG-II): from individual species to whole genera.</title>
        <authorList>
            <person name="Goeker M."/>
        </authorList>
    </citation>
    <scope>NUCLEOTIDE SEQUENCE [LARGE SCALE GENOMIC DNA]</scope>
    <source>
        <strain evidence="19 20">DSM 5002</strain>
    </source>
</reference>
<dbReference type="SFLD" id="SFLDS00029">
    <property type="entry name" value="Radical_SAM"/>
    <property type="match status" value="1"/>
</dbReference>
<dbReference type="InterPro" id="IPR034505">
    <property type="entry name" value="Coproporphyrinogen-III_oxidase"/>
</dbReference>
<evidence type="ECO:0000256" key="11">
    <source>
        <dbReference type="ARBA" id="ARBA00023014"/>
    </source>
</evidence>
<feature type="binding site" evidence="16">
    <location>
        <position position="324"/>
    </location>
    <ligand>
        <name>S-adenosyl-L-methionine</name>
        <dbReference type="ChEBI" id="CHEBI:59789"/>
        <label>1</label>
    </ligand>
</feature>
<evidence type="ECO:0000313" key="20">
    <source>
        <dbReference type="Proteomes" id="UP000266273"/>
    </source>
</evidence>
<dbReference type="OrthoDB" id="9808022at2"/>
<dbReference type="GO" id="GO:0051539">
    <property type="term" value="F:4 iron, 4 sulfur cluster binding"/>
    <property type="evidence" value="ECO:0007669"/>
    <property type="project" value="UniProtKB-KW"/>
</dbReference>
<keyword evidence="10 15" id="KW-0408">Iron</keyword>
<comment type="pathway">
    <text evidence="2 15">Porphyrin-containing compound metabolism; protoporphyrin-IX biosynthesis; protoporphyrinogen-IX from coproporphyrinogen-III (AdoMet route): step 1/1.</text>
</comment>
<evidence type="ECO:0000256" key="5">
    <source>
        <dbReference type="ARBA" id="ARBA00022485"/>
    </source>
</evidence>
<evidence type="ECO:0000259" key="18">
    <source>
        <dbReference type="PROSITE" id="PS51918"/>
    </source>
</evidence>
<dbReference type="Gene3D" id="1.10.10.920">
    <property type="match status" value="1"/>
</dbReference>
<gene>
    <name evidence="19" type="ORF">BXY53_1321</name>
</gene>
<evidence type="ECO:0000256" key="3">
    <source>
        <dbReference type="ARBA" id="ARBA00005493"/>
    </source>
</evidence>
<feature type="binding site" evidence="16">
    <location>
        <begin position="62"/>
        <end position="64"/>
    </location>
    <ligand>
        <name>S-adenosyl-L-methionine</name>
        <dbReference type="ChEBI" id="CHEBI:59789"/>
        <label>2</label>
    </ligand>
</feature>
<feature type="binding site" evidence="16">
    <location>
        <position position="238"/>
    </location>
    <ligand>
        <name>S-adenosyl-L-methionine</name>
        <dbReference type="ChEBI" id="CHEBI:59789"/>
        <label>2</label>
    </ligand>
</feature>
<dbReference type="GO" id="GO:0004109">
    <property type="term" value="F:coproporphyrinogen oxidase activity"/>
    <property type="evidence" value="ECO:0007669"/>
    <property type="project" value="InterPro"/>
</dbReference>
<dbReference type="InterPro" id="IPR023404">
    <property type="entry name" value="rSAM_horseshoe"/>
</dbReference>
<feature type="binding site" evidence="16">
    <location>
        <begin position="108"/>
        <end position="109"/>
    </location>
    <ligand>
        <name>S-adenosyl-L-methionine</name>
        <dbReference type="ChEBI" id="CHEBI:59789"/>
        <label>2</label>
    </ligand>
</feature>
<dbReference type="PANTHER" id="PTHR13932">
    <property type="entry name" value="COPROPORPHYRINIGEN III OXIDASE"/>
    <property type="match status" value="1"/>
</dbReference>
<dbReference type="CDD" id="cd01335">
    <property type="entry name" value="Radical_SAM"/>
    <property type="match status" value="1"/>
</dbReference>
<proteinExistence type="inferred from homology"/>
<dbReference type="Pfam" id="PF06969">
    <property type="entry name" value="HemN_C"/>
    <property type="match status" value="1"/>
</dbReference>
<dbReference type="SFLD" id="SFLDG01065">
    <property type="entry name" value="anaerobic_coproporphyrinogen-I"/>
    <property type="match status" value="1"/>
</dbReference>
<evidence type="ECO:0000256" key="14">
    <source>
        <dbReference type="ARBA" id="ARBA00048321"/>
    </source>
</evidence>
<feature type="domain" description="Radical SAM core" evidence="18">
    <location>
        <begin position="41"/>
        <end position="275"/>
    </location>
</feature>
<keyword evidence="12 15" id="KW-0627">Porphyrin biosynthesis</keyword>
<evidence type="ECO:0000313" key="19">
    <source>
        <dbReference type="EMBL" id="RIA56219.1"/>
    </source>
</evidence>
<dbReference type="InterPro" id="IPR007197">
    <property type="entry name" value="rSAM"/>
</dbReference>
<dbReference type="PANTHER" id="PTHR13932:SF6">
    <property type="entry name" value="OXYGEN-INDEPENDENT COPROPORPHYRINOGEN III OXIDASE"/>
    <property type="match status" value="1"/>
</dbReference>
<sequence>MREAIRKYLGARVPRYTSYPTAPHFSPDIGAETVSGWLADLAPGSNLSLYLHVPFCQKMCWYCGCNMRLVARYDPVAAYVERLIKEIHMRADALGHRQTLTHIHWGGGTPTTLSPADFQRVDAAIRERFDIAQDAEIAVEIDPRTLDQETVAALAQMGCNRASLGVQEFDPQVQLAINRVQPFDTVKQVCDWLRDAGIEALNFDLMYGLPHQTPEMLADTVKRAADLDPARIAVFGYAHVPWMAKNQRKIDEDALPSPETRFDMAEDAGILLQELGYQAIGIDHFARPDDSLAIAARNGRLRRNFQGYTTDQADALIGLGASAISALPQGYAQNVVQTNDYLRAVDEGALPVAKGLKLSAEDIWRRAVIERLMCDFAVDLEAIALRFGLTQEDFAEDFARLRPLEADGLARIDGAQVHITAEGRALARVVAAAFDVYLAGQGAVKRHATV</sequence>
<feature type="binding site" evidence="16">
    <location>
        <position position="107"/>
    </location>
    <ligand>
        <name>S-adenosyl-L-methionine</name>
        <dbReference type="ChEBI" id="CHEBI:59789"/>
        <label>1</label>
    </ligand>
</feature>
<feature type="binding site" evidence="17">
    <location>
        <position position="63"/>
    </location>
    <ligand>
        <name>[4Fe-4S] cluster</name>
        <dbReference type="ChEBI" id="CHEBI:49883"/>
        <note>4Fe-4S-S-AdoMet</note>
    </ligand>
</feature>
<dbReference type="Gene3D" id="3.80.30.20">
    <property type="entry name" value="tm_1862 like domain"/>
    <property type="match status" value="1"/>
</dbReference>
<evidence type="ECO:0000256" key="8">
    <source>
        <dbReference type="ARBA" id="ARBA00022723"/>
    </source>
</evidence>
<keyword evidence="11 15" id="KW-0411">Iron-sulfur</keyword>
<feature type="binding site" evidence="16">
    <location>
        <position position="50"/>
    </location>
    <ligand>
        <name>S-adenosyl-L-methionine</name>
        <dbReference type="ChEBI" id="CHEBI:59789"/>
        <label>1</label>
    </ligand>
</feature>
<feature type="binding site" evidence="17">
    <location>
        <position position="60"/>
    </location>
    <ligand>
        <name>[4Fe-4S] cluster</name>
        <dbReference type="ChEBI" id="CHEBI:49883"/>
        <note>4Fe-4S-S-AdoMet</note>
    </ligand>
</feature>
<keyword evidence="20" id="KW-1185">Reference proteome</keyword>
<dbReference type="InterPro" id="IPR010723">
    <property type="entry name" value="HemN_C"/>
</dbReference>
<evidence type="ECO:0000256" key="7">
    <source>
        <dbReference type="ARBA" id="ARBA00022691"/>
    </source>
</evidence>
<protein>
    <recommendedName>
        <fullName evidence="15">Coproporphyrinogen-III oxidase</fullName>
        <ecNumber evidence="15">1.3.98.3</ecNumber>
    </recommendedName>
</protein>
<dbReference type="Proteomes" id="UP000266273">
    <property type="component" value="Unassembled WGS sequence"/>
</dbReference>
<evidence type="ECO:0000256" key="9">
    <source>
        <dbReference type="ARBA" id="ARBA00023002"/>
    </source>
</evidence>
<keyword evidence="5 15" id="KW-0004">4Fe-4S</keyword>
<dbReference type="EC" id="1.3.98.3" evidence="15"/>
<comment type="catalytic activity">
    <reaction evidence="14 15">
        <text>coproporphyrinogen III + 2 S-adenosyl-L-methionine = protoporphyrinogen IX + 2 5'-deoxyadenosine + 2 L-methionine + 2 CO2</text>
        <dbReference type="Rhea" id="RHEA:15425"/>
        <dbReference type="ChEBI" id="CHEBI:16526"/>
        <dbReference type="ChEBI" id="CHEBI:17319"/>
        <dbReference type="ChEBI" id="CHEBI:57307"/>
        <dbReference type="ChEBI" id="CHEBI:57309"/>
        <dbReference type="ChEBI" id="CHEBI:57844"/>
        <dbReference type="ChEBI" id="CHEBI:59789"/>
        <dbReference type="EC" id="1.3.98.3"/>
    </reaction>
</comment>
<dbReference type="UniPathway" id="UPA00251">
    <property type="reaction ID" value="UER00323"/>
</dbReference>
<comment type="function">
    <text evidence="13">Involved in the heme biosynthesis. Catalyzes the anaerobic oxidative decarboxylation of propionate groups of rings A and B of coproporphyrinogen III to yield the vinyl groups in protoporphyrinogen IX.</text>
</comment>
<evidence type="ECO:0000256" key="15">
    <source>
        <dbReference type="PIRNR" id="PIRNR000167"/>
    </source>
</evidence>
<name>A0A397Q6W6_9HYPH</name>
<dbReference type="SFLD" id="SFLDG01082">
    <property type="entry name" value="B12-binding_domain_containing"/>
    <property type="match status" value="1"/>
</dbReference>
<dbReference type="PROSITE" id="PS51918">
    <property type="entry name" value="RADICAL_SAM"/>
    <property type="match status" value="1"/>
</dbReference>
<dbReference type="InterPro" id="IPR004558">
    <property type="entry name" value="Coprogen_oxidase_HemN"/>
</dbReference>
<evidence type="ECO:0000256" key="13">
    <source>
        <dbReference type="ARBA" id="ARBA00024295"/>
    </source>
</evidence>
<dbReference type="InterPro" id="IPR058240">
    <property type="entry name" value="rSAM_sf"/>
</dbReference>
<dbReference type="SMART" id="SM00729">
    <property type="entry name" value="Elp3"/>
    <property type="match status" value="1"/>
</dbReference>
<dbReference type="GO" id="GO:0006782">
    <property type="term" value="P:protoporphyrinogen IX biosynthetic process"/>
    <property type="evidence" value="ECO:0007669"/>
    <property type="project" value="UniProtKB-UniPathway"/>
</dbReference>
<dbReference type="Pfam" id="PF04055">
    <property type="entry name" value="Radical_SAM"/>
    <property type="match status" value="1"/>
</dbReference>
<evidence type="ECO:0000256" key="6">
    <source>
        <dbReference type="ARBA" id="ARBA00022490"/>
    </source>
</evidence>
<comment type="subunit">
    <text evidence="4">Monomer.</text>
</comment>
<keyword evidence="9 15" id="KW-0560">Oxidoreductase</keyword>
<evidence type="ECO:0000256" key="2">
    <source>
        <dbReference type="ARBA" id="ARBA00004785"/>
    </source>
</evidence>
<accession>A0A397Q6W6</accession>
<dbReference type="AlphaFoldDB" id="A0A397Q6W6"/>
<feature type="binding site" evidence="16">
    <location>
        <position position="167"/>
    </location>
    <ligand>
        <name>S-adenosyl-L-methionine</name>
        <dbReference type="ChEBI" id="CHEBI:59789"/>
        <label>2</label>
    </ligand>
</feature>
<organism evidence="19 20">
    <name type="scientific">Dichotomicrobium thermohalophilum</name>
    <dbReference type="NCBI Taxonomy" id="933063"/>
    <lineage>
        <taxon>Bacteria</taxon>
        <taxon>Pseudomonadati</taxon>
        <taxon>Pseudomonadota</taxon>
        <taxon>Alphaproteobacteria</taxon>
        <taxon>Hyphomicrobiales</taxon>
        <taxon>Hyphomicrobiaceae</taxon>
        <taxon>Dichotomicrobium</taxon>
    </lineage>
</organism>
<feature type="binding site" evidence="16">
    <location>
        <position position="204"/>
    </location>
    <ligand>
        <name>S-adenosyl-L-methionine</name>
        <dbReference type="ChEBI" id="CHEBI:59789"/>
        <label>2</label>
    </ligand>
</feature>
<evidence type="ECO:0000256" key="16">
    <source>
        <dbReference type="PIRSR" id="PIRSR000167-1"/>
    </source>
</evidence>
<dbReference type="GO" id="GO:0005737">
    <property type="term" value="C:cytoplasm"/>
    <property type="evidence" value="ECO:0007669"/>
    <property type="project" value="UniProtKB-SubCell"/>
</dbReference>
<keyword evidence="8 15" id="KW-0479">Metal-binding</keyword>
<dbReference type="EMBL" id="QXDF01000001">
    <property type="protein sequence ID" value="RIA56219.1"/>
    <property type="molecule type" value="Genomic_DNA"/>
</dbReference>
<dbReference type="NCBIfam" id="TIGR00538">
    <property type="entry name" value="hemN"/>
    <property type="match status" value="1"/>
</dbReference>
<keyword evidence="6 15" id="KW-0963">Cytoplasm</keyword>
<comment type="caution">
    <text evidence="19">The sequence shown here is derived from an EMBL/GenBank/DDBJ whole genome shotgun (WGS) entry which is preliminary data.</text>
</comment>
<feature type="binding site" evidence="16">
    <location>
        <position position="179"/>
    </location>
    <ligand>
        <name>S-adenosyl-L-methionine</name>
        <dbReference type="ChEBI" id="CHEBI:59789"/>
        <label>2</label>
    </ligand>
</feature>
<dbReference type="SUPFAM" id="SSF102114">
    <property type="entry name" value="Radical SAM enzymes"/>
    <property type="match status" value="1"/>
</dbReference>
<dbReference type="PIRSF" id="PIRSF000167">
    <property type="entry name" value="HemN"/>
    <property type="match status" value="1"/>
</dbReference>